<dbReference type="InterPro" id="IPR022209">
    <property type="entry name" value="CWC25"/>
</dbReference>
<feature type="compositionally biased region" description="Basic residues" evidence="8">
    <location>
        <begin position="226"/>
        <end position="241"/>
    </location>
</feature>
<feature type="compositionally biased region" description="Basic and acidic residues" evidence="8">
    <location>
        <begin position="339"/>
        <end position="353"/>
    </location>
</feature>
<evidence type="ECO:0000256" key="1">
    <source>
        <dbReference type="ARBA" id="ARBA00004123"/>
    </source>
</evidence>
<dbReference type="InterPro" id="IPR051376">
    <property type="entry name" value="CWC25_splicing_factor"/>
</dbReference>
<keyword evidence="6" id="KW-0508">mRNA splicing</keyword>
<proteinExistence type="inferred from homology"/>
<sequence length="472" mass="54668">MAKKTEDLNWMYEGTKAIVHREDYLTGRKVDKNFELYSDTVKKEVEGGIEALPARSLVSSSHHSDSKKSALDLGIVRNEDPLVAIKVKEDRVRRDILENPVRMKKLQKIVKAAFEKKMRKALKHEMKKEKHKKKKKKRSKSSSSSEASSADSDDEQKKSHQRKQSPPRKQKESTPPRSRGHRDDRPERHRRDSRDERERDRRPTSDRRRSPSPKRPRRSPSPAADRRRRHDSSASPRHHSKQSSSSKDYRGARRSPDARRSRSPKPQPRPSHAEPADRRRRHDSSSASPPTRKASSPSPTRSDSPSSSTQEKKRSPSLSDSDDERKRTRFAGYGLVNVKKKDEKAAVKEERRSKSPSPAFRFPSLKAKTAVALPPRKREKLTAEEMEKRRQEMLSNADWRDKQRGKNLQVYEQIERQEADRDEKKAHEAADFIRPMLQSAAESKSLEDRLRSNRKNVQRSHGHMDTHFARKS</sequence>
<evidence type="ECO:0000313" key="9">
    <source>
        <dbReference type="Proteomes" id="UP000887566"/>
    </source>
</evidence>
<dbReference type="Pfam" id="PF12542">
    <property type="entry name" value="CWC25"/>
    <property type="match status" value="1"/>
</dbReference>
<comment type="subcellular location">
    <subcellularLocation>
        <location evidence="1">Nucleus</location>
    </subcellularLocation>
</comment>
<evidence type="ECO:0000256" key="2">
    <source>
        <dbReference type="ARBA" id="ARBA00006695"/>
    </source>
</evidence>
<feature type="compositionally biased region" description="Low complexity" evidence="8">
    <location>
        <begin position="295"/>
        <end position="308"/>
    </location>
</feature>
<feature type="compositionally biased region" description="Basic and acidic residues" evidence="8">
    <location>
        <begin position="181"/>
        <end position="209"/>
    </location>
</feature>
<evidence type="ECO:0000256" key="6">
    <source>
        <dbReference type="ARBA" id="ARBA00023187"/>
    </source>
</evidence>
<keyword evidence="7" id="KW-0539">Nucleus</keyword>
<evidence type="ECO:0000256" key="4">
    <source>
        <dbReference type="ARBA" id="ARBA00022728"/>
    </source>
</evidence>
<feature type="compositionally biased region" description="Low complexity" evidence="8">
    <location>
        <begin position="141"/>
        <end position="150"/>
    </location>
</feature>
<protein>
    <submittedName>
        <fullName evidence="10">Pre-mRNA-splicing factor CWC25-like protein</fullName>
    </submittedName>
</protein>
<organism evidence="9 10">
    <name type="scientific">Plectus sambesii</name>
    <dbReference type="NCBI Taxonomy" id="2011161"/>
    <lineage>
        <taxon>Eukaryota</taxon>
        <taxon>Metazoa</taxon>
        <taxon>Ecdysozoa</taxon>
        <taxon>Nematoda</taxon>
        <taxon>Chromadorea</taxon>
        <taxon>Plectida</taxon>
        <taxon>Plectina</taxon>
        <taxon>Plectoidea</taxon>
        <taxon>Plectidae</taxon>
        <taxon>Plectus</taxon>
    </lineage>
</organism>
<evidence type="ECO:0000256" key="7">
    <source>
        <dbReference type="ARBA" id="ARBA00023242"/>
    </source>
</evidence>
<evidence type="ECO:0000313" key="10">
    <source>
        <dbReference type="WBParaSite" id="PSAMB.scaffold8676size5939.g31655.t1"/>
    </source>
</evidence>
<feature type="region of interest" description="Disordered" evidence="8">
    <location>
        <begin position="122"/>
        <end position="401"/>
    </location>
</feature>
<dbReference type="AlphaFoldDB" id="A0A914XN05"/>
<evidence type="ECO:0000256" key="3">
    <source>
        <dbReference type="ARBA" id="ARBA00022664"/>
    </source>
</evidence>
<comment type="similarity">
    <text evidence="2">Belongs to the CWC25 family.</text>
</comment>
<feature type="compositionally biased region" description="Basic residues" evidence="8">
    <location>
        <begin position="129"/>
        <end position="140"/>
    </location>
</feature>
<dbReference type="PANTHER" id="PTHR16196">
    <property type="entry name" value="CELL CYCLE CONTROL PROTEIN CWF25"/>
    <property type="match status" value="1"/>
</dbReference>
<keyword evidence="9" id="KW-1185">Reference proteome</keyword>
<dbReference type="PANTHER" id="PTHR16196:SF0">
    <property type="entry name" value="PRE-MRNA-SPLICING FACTOR CWC25 HOMOLOG"/>
    <property type="match status" value="1"/>
</dbReference>
<feature type="region of interest" description="Disordered" evidence="8">
    <location>
        <begin position="415"/>
        <end position="472"/>
    </location>
</feature>
<name>A0A914XN05_9BILA</name>
<evidence type="ECO:0000256" key="8">
    <source>
        <dbReference type="SAM" id="MobiDB-lite"/>
    </source>
</evidence>
<feature type="compositionally biased region" description="Basic and acidic residues" evidence="8">
    <location>
        <begin position="247"/>
        <end position="260"/>
    </location>
</feature>
<feature type="compositionally biased region" description="Basic and acidic residues" evidence="8">
    <location>
        <begin position="462"/>
        <end position="472"/>
    </location>
</feature>
<feature type="compositionally biased region" description="Basic and acidic residues" evidence="8">
    <location>
        <begin position="380"/>
        <end position="401"/>
    </location>
</feature>
<feature type="compositionally biased region" description="Basic residues" evidence="8">
    <location>
        <begin position="159"/>
        <end position="168"/>
    </location>
</feature>
<dbReference type="GO" id="GO:0005684">
    <property type="term" value="C:U2-type spliceosomal complex"/>
    <property type="evidence" value="ECO:0007669"/>
    <property type="project" value="TreeGrafter"/>
</dbReference>
<dbReference type="Proteomes" id="UP000887566">
    <property type="component" value="Unplaced"/>
</dbReference>
<keyword evidence="3" id="KW-0507">mRNA processing</keyword>
<dbReference type="WBParaSite" id="PSAMB.scaffold8676size5939.g31655.t1">
    <property type="protein sequence ID" value="PSAMB.scaffold8676size5939.g31655.t1"/>
    <property type="gene ID" value="PSAMB.scaffold8676size5939.g31655"/>
</dbReference>
<dbReference type="GO" id="GO:0000398">
    <property type="term" value="P:mRNA splicing, via spliceosome"/>
    <property type="evidence" value="ECO:0007669"/>
    <property type="project" value="TreeGrafter"/>
</dbReference>
<feature type="compositionally biased region" description="Basic residues" evidence="8">
    <location>
        <begin position="452"/>
        <end position="461"/>
    </location>
</feature>
<keyword evidence="4" id="KW-0747">Spliceosome</keyword>
<reference evidence="10" key="1">
    <citation type="submission" date="2022-11" db="UniProtKB">
        <authorList>
            <consortium name="WormBaseParasite"/>
        </authorList>
    </citation>
    <scope>IDENTIFICATION</scope>
</reference>
<accession>A0A914XN05</accession>
<evidence type="ECO:0000256" key="5">
    <source>
        <dbReference type="ARBA" id="ARBA00023054"/>
    </source>
</evidence>
<feature type="compositionally biased region" description="Basic and acidic residues" evidence="8">
    <location>
        <begin position="415"/>
        <end position="431"/>
    </location>
</feature>
<keyword evidence="5" id="KW-0175">Coiled coil</keyword>